<organism evidence="2 3">
    <name type="scientific">Arthrobacter sunyaminii</name>
    <dbReference type="NCBI Taxonomy" id="2816859"/>
    <lineage>
        <taxon>Bacteria</taxon>
        <taxon>Bacillati</taxon>
        <taxon>Actinomycetota</taxon>
        <taxon>Actinomycetes</taxon>
        <taxon>Micrococcales</taxon>
        <taxon>Micrococcaceae</taxon>
        <taxon>Arthrobacter</taxon>
    </lineage>
</organism>
<reference evidence="2" key="1">
    <citation type="submission" date="2021-06" db="EMBL/GenBank/DDBJ databases">
        <title>Novel species in genus Arthrobacter.</title>
        <authorList>
            <person name="Zhang G."/>
        </authorList>
    </citation>
    <scope>NUCLEOTIDE SEQUENCE</scope>
    <source>
        <strain evidence="2">Zg-ZUI122</strain>
    </source>
</reference>
<dbReference type="RefSeq" id="WP_104053581.1">
    <property type="nucleotide sequence ID" value="NZ_CP076456.1"/>
</dbReference>
<keyword evidence="1" id="KW-0812">Transmembrane</keyword>
<sequence>MPLIDAGGSMLVPALLLMIAAMILTAARIDAALARGDGEKLFWVGLTGSLTALLAVAWAVAGSPGSGPWVGLAAVGGAAGAVRWVQVRHRQRKAARQQDARRQQIAALERRHDAVLKSWSSYELDGWKALEKPGLTDAARPETKNLMRAMKSAAALRPPVEGSGAVDDENIRDYGTAVAGLENAWVSAESSAGGGHAA</sequence>
<feature type="transmembrane region" description="Helical" evidence="1">
    <location>
        <begin position="67"/>
        <end position="85"/>
    </location>
</feature>
<feature type="transmembrane region" description="Helical" evidence="1">
    <location>
        <begin position="41"/>
        <end position="61"/>
    </location>
</feature>
<evidence type="ECO:0000313" key="3">
    <source>
        <dbReference type="Proteomes" id="UP000680588"/>
    </source>
</evidence>
<accession>A0A975S5W0</accession>
<evidence type="ECO:0000256" key="1">
    <source>
        <dbReference type="SAM" id="Phobius"/>
    </source>
</evidence>
<gene>
    <name evidence="2" type="ORF">KG104_00625</name>
</gene>
<proteinExistence type="predicted"/>
<keyword evidence="1" id="KW-1133">Transmembrane helix</keyword>
<keyword evidence="3" id="KW-1185">Reference proteome</keyword>
<name>A0A975S5W0_9MICC</name>
<protein>
    <submittedName>
        <fullName evidence="2">Uncharacterized protein</fullName>
    </submittedName>
</protein>
<dbReference type="Proteomes" id="UP000680588">
    <property type="component" value="Chromosome"/>
</dbReference>
<dbReference type="EMBL" id="CP076456">
    <property type="protein sequence ID" value="QWQ36388.1"/>
    <property type="molecule type" value="Genomic_DNA"/>
</dbReference>
<dbReference type="AlphaFoldDB" id="A0A975S5W0"/>
<keyword evidence="1" id="KW-0472">Membrane</keyword>
<dbReference type="KEGG" id="asun:KG104_00625"/>
<evidence type="ECO:0000313" key="2">
    <source>
        <dbReference type="EMBL" id="QWQ36388.1"/>
    </source>
</evidence>
<feature type="transmembrane region" description="Helical" evidence="1">
    <location>
        <begin position="6"/>
        <end position="29"/>
    </location>
</feature>